<evidence type="ECO:0000256" key="12">
    <source>
        <dbReference type="ARBA" id="ARBA00048679"/>
    </source>
</evidence>
<evidence type="ECO:0000256" key="3">
    <source>
        <dbReference type="ARBA" id="ARBA00022553"/>
    </source>
</evidence>
<accession>A0A5C0PRN8</accession>
<comment type="catalytic activity">
    <reaction evidence="12 13">
        <text>L-seryl-[protein] + ATP = O-phospho-L-seryl-[protein] + ADP + H(+)</text>
        <dbReference type="Rhea" id="RHEA:17989"/>
        <dbReference type="Rhea" id="RHEA-COMP:9863"/>
        <dbReference type="Rhea" id="RHEA-COMP:11604"/>
        <dbReference type="ChEBI" id="CHEBI:15378"/>
        <dbReference type="ChEBI" id="CHEBI:29999"/>
        <dbReference type="ChEBI" id="CHEBI:30616"/>
        <dbReference type="ChEBI" id="CHEBI:83421"/>
        <dbReference type="ChEBI" id="CHEBI:456216"/>
        <dbReference type="EC" id="2.7.11.1"/>
    </reaction>
</comment>
<dbReference type="Pfam" id="PF05445">
    <property type="entry name" value="Pox_ser-thr_kin"/>
    <property type="match status" value="1"/>
</dbReference>
<keyword evidence="9 13" id="KW-1038">Host endoplasmic reticulum</keyword>
<evidence type="ECO:0000256" key="4">
    <source>
        <dbReference type="ARBA" id="ARBA00022679"/>
    </source>
</evidence>
<evidence type="ECO:0000313" key="15">
    <source>
        <dbReference type="EMBL" id="QEJ79173.1"/>
    </source>
</evidence>
<dbReference type="GO" id="GO:0004674">
    <property type="term" value="F:protein serine/threonine kinase activity"/>
    <property type="evidence" value="ECO:0007669"/>
    <property type="project" value="UniProtKB-UniRule"/>
</dbReference>
<dbReference type="Proteomes" id="UP000324474">
    <property type="component" value="Segment"/>
</dbReference>
<keyword evidence="7 13" id="KW-0067">ATP-binding</keyword>
<evidence type="ECO:0000256" key="2">
    <source>
        <dbReference type="ARBA" id="ARBA00022527"/>
    </source>
</evidence>
<feature type="domain" description="Protein kinase" evidence="14">
    <location>
        <begin position="89"/>
        <end position="447"/>
    </location>
</feature>
<comment type="subcellular location">
    <subcellularLocation>
        <location evidence="1 13">Host endoplasmic reticulum-Golgi intermediate compartment</location>
    </subcellularLocation>
</comment>
<sequence length="447" mass="53386">MVIMEIDNNSLECQWDNNEDIKSTTVLGDDIYFDYVISQLDIYQSWSPNVRLIRYFKKFTKETLNKIAENEYINPSFFQQKDKRFYPINDDFYHISTGGYGIVFKIDKYVVKFVYEPNKHYSPIETTAEYTIPKFLFNNLKGDEKKLIVCAWAMGVNFKLTFLYNLYKRVLYMILLLIQTMDDQKLSISNFSHKYFLKSFNEKKGDVKFVKLLSYFYPIVIQSNVNVINYFTHMFHFFEHEKRSNYLYDRGNIIIFPLAKFSSDKVNEKMAIELGFKSLVEYIKFIFLQMALLYVKIYELPCCNNFLHVDLKPDNILIFDSEESIKISLNENNYIFNEPIKACLNDFDFSQVANIINKKIKNNIKVEHNWYYDFHFFIHTLLKTYPEIETDKEFYNTLEEFIICCNKNTCDKFRLKISILHPISFLEKIISKKNIFSTWINGKPLSS</sequence>
<keyword evidence="6 13" id="KW-0418">Kinase</keyword>
<dbReference type="EMBL" id="MN072623">
    <property type="protein sequence ID" value="QEJ79173.1"/>
    <property type="molecule type" value="Genomic_DNA"/>
</dbReference>
<dbReference type="PROSITE" id="PS50011">
    <property type="entry name" value="PROTEIN_KINASE_DOM"/>
    <property type="match status" value="1"/>
</dbReference>
<keyword evidence="3" id="KW-0597">Phosphoprotein</keyword>
<dbReference type="EC" id="2.7.11.1" evidence="13"/>
<evidence type="ECO:0000313" key="16">
    <source>
        <dbReference type="EMBL" id="QEJ79473.1"/>
    </source>
</evidence>
<evidence type="ECO:0000313" key="17">
    <source>
        <dbReference type="Proteomes" id="UP000324474"/>
    </source>
</evidence>
<dbReference type="PROSITE" id="PS00108">
    <property type="entry name" value="PROTEIN_KINASE_ST"/>
    <property type="match status" value="1"/>
</dbReference>
<name>A0A5C0PRN8_9POXV</name>
<evidence type="ECO:0000256" key="7">
    <source>
        <dbReference type="ARBA" id="ARBA00022840"/>
    </source>
</evidence>
<evidence type="ECO:0000256" key="1">
    <source>
        <dbReference type="ARBA" id="ARBA00004452"/>
    </source>
</evidence>
<protein>
    <recommendedName>
        <fullName evidence="13">Serine/threonine-protein kinase</fullName>
        <ecNumber evidence="13">2.7.11.1</ecNumber>
    </recommendedName>
</protein>
<dbReference type="InterPro" id="IPR000719">
    <property type="entry name" value="Prot_kinase_dom"/>
</dbReference>
<evidence type="ECO:0000256" key="5">
    <source>
        <dbReference type="ARBA" id="ARBA00022741"/>
    </source>
</evidence>
<comment type="similarity">
    <text evidence="13">Belongs to the protein kinase superfamily. Ser/Thr protein kinase family.</text>
</comment>
<keyword evidence="5 13" id="KW-0547">Nucleotide-binding</keyword>
<proteinExistence type="inferred from homology"/>
<dbReference type="InterPro" id="IPR011009">
    <property type="entry name" value="Kinase-like_dom_sf"/>
</dbReference>
<dbReference type="GO" id="GO:0044172">
    <property type="term" value="C:host cell endoplasmic reticulum-Golgi intermediate compartment"/>
    <property type="evidence" value="ECO:0007669"/>
    <property type="project" value="UniProtKB-SubCell"/>
</dbReference>
<evidence type="ECO:0000256" key="13">
    <source>
        <dbReference type="PIRNR" id="PIRNR015695"/>
    </source>
</evidence>
<organism evidence="15 18">
    <name type="scientific">Goatpox virus</name>
    <dbReference type="NCBI Taxonomy" id="186805"/>
    <lineage>
        <taxon>Viruses</taxon>
        <taxon>Varidnaviria</taxon>
        <taxon>Bamfordvirae</taxon>
        <taxon>Nucleocytoviricota</taxon>
        <taxon>Pokkesviricetes</taxon>
        <taxon>Chitovirales</taxon>
        <taxon>Poxviridae</taxon>
        <taxon>Chordopoxvirinae</taxon>
        <taxon>Capripoxvirus</taxon>
        <taxon>Capripoxvirus goatpox</taxon>
    </lineage>
</organism>
<reference evidence="17 18" key="1">
    <citation type="journal article" date="2019" name="Transbound. Emerg. Dis.">
        <title>Extended sequencing of vaccine and wild-type capripoxvirus isolates provides insights into genes modulating virulence and host range.</title>
        <authorList>
            <person name="Biswas S."/>
            <person name="Noyce R.S."/>
            <person name="Babiuk L.A."/>
            <person name="Lung O."/>
            <person name="Bulach D.M."/>
            <person name="Bowden T.R."/>
            <person name="Boyle D.B."/>
            <person name="Babiuk S."/>
            <person name="Evans D.H."/>
        </authorList>
    </citation>
    <scope>NUCLEOTIDE SEQUENCE [LARGE SCALE GENOMIC DNA]</scope>
    <source>
        <strain evidence="15">Oman</strain>
        <strain evidence="16">Yemen</strain>
    </source>
</reference>
<evidence type="ECO:0000256" key="6">
    <source>
        <dbReference type="ARBA" id="ARBA00022777"/>
    </source>
</evidence>
<dbReference type="Proteomes" id="UP000324501">
    <property type="component" value="Segment"/>
</dbReference>
<keyword evidence="2 13" id="KW-0723">Serine/threonine-protein kinase</keyword>
<dbReference type="InterPro" id="IPR008790">
    <property type="entry name" value="Poxvirus_ser/thr_kinase"/>
</dbReference>
<evidence type="ECO:0000256" key="10">
    <source>
        <dbReference type="ARBA" id="ARBA00034663"/>
    </source>
</evidence>
<keyword evidence="4 13" id="KW-0808">Transferase</keyword>
<dbReference type="EMBL" id="MN072625">
    <property type="protein sequence ID" value="QEJ79473.1"/>
    <property type="molecule type" value="Genomic_DNA"/>
</dbReference>
<gene>
    <name evidence="15" type="ORF">GPX-Oman_025</name>
    <name evidence="16" type="ORF">GPX-Yemen_025</name>
</gene>
<evidence type="ECO:0000259" key="14">
    <source>
        <dbReference type="PROSITE" id="PS50011"/>
    </source>
</evidence>
<keyword evidence="8" id="KW-0426">Late protein</keyword>
<dbReference type="SUPFAM" id="SSF56112">
    <property type="entry name" value="Protein kinase-like (PK-like)"/>
    <property type="match status" value="1"/>
</dbReference>
<dbReference type="GO" id="GO:0044165">
    <property type="term" value="C:host cell endoplasmic reticulum"/>
    <property type="evidence" value="ECO:0007669"/>
    <property type="project" value="UniProtKB-UniRule"/>
</dbReference>
<comment type="catalytic activity">
    <reaction evidence="11 13">
        <text>L-threonyl-[protein] + ATP = O-phospho-L-threonyl-[protein] + ADP + H(+)</text>
        <dbReference type="Rhea" id="RHEA:46608"/>
        <dbReference type="Rhea" id="RHEA-COMP:11060"/>
        <dbReference type="Rhea" id="RHEA-COMP:11605"/>
        <dbReference type="ChEBI" id="CHEBI:15378"/>
        <dbReference type="ChEBI" id="CHEBI:30013"/>
        <dbReference type="ChEBI" id="CHEBI:30616"/>
        <dbReference type="ChEBI" id="CHEBI:61977"/>
        <dbReference type="ChEBI" id="CHEBI:456216"/>
        <dbReference type="EC" id="2.7.11.1"/>
    </reaction>
</comment>
<comment type="function">
    <text evidence="10">Essential serine-protein kinase involved in the early stage of virion morphogenesis.</text>
</comment>
<dbReference type="GO" id="GO:0005524">
    <property type="term" value="F:ATP binding"/>
    <property type="evidence" value="ECO:0007669"/>
    <property type="project" value="UniProtKB-UniRule"/>
</dbReference>
<dbReference type="PIRSF" id="PIRSF015695">
    <property type="entry name" value="STPK_F10L"/>
    <property type="match status" value="1"/>
</dbReference>
<evidence type="ECO:0000256" key="11">
    <source>
        <dbReference type="ARBA" id="ARBA00047899"/>
    </source>
</evidence>
<dbReference type="InterPro" id="IPR008271">
    <property type="entry name" value="Ser/Thr_kinase_AS"/>
</dbReference>
<evidence type="ECO:0000256" key="9">
    <source>
        <dbReference type="ARBA" id="ARBA00023184"/>
    </source>
</evidence>
<evidence type="ECO:0000256" key="8">
    <source>
        <dbReference type="ARBA" id="ARBA00022921"/>
    </source>
</evidence>
<evidence type="ECO:0000313" key="18">
    <source>
        <dbReference type="Proteomes" id="UP000324501"/>
    </source>
</evidence>